<dbReference type="Gene3D" id="3.40.50.10740">
    <property type="entry name" value="Class I glutamine amidotransferase-like"/>
    <property type="match status" value="1"/>
</dbReference>
<dbReference type="CDD" id="cd07025">
    <property type="entry name" value="Peptidase_S66"/>
    <property type="match status" value="1"/>
</dbReference>
<evidence type="ECO:0000313" key="8">
    <source>
        <dbReference type="EMBL" id="WNG49623.1"/>
    </source>
</evidence>
<evidence type="ECO:0000256" key="4">
    <source>
        <dbReference type="ARBA" id="ARBA00022801"/>
    </source>
</evidence>
<evidence type="ECO:0000256" key="1">
    <source>
        <dbReference type="ARBA" id="ARBA00010233"/>
    </source>
</evidence>
<dbReference type="InterPro" id="IPR040449">
    <property type="entry name" value="Peptidase_S66_N"/>
</dbReference>
<organism evidence="8 9">
    <name type="scientific">Archangium minus</name>
    <dbReference type="NCBI Taxonomy" id="83450"/>
    <lineage>
        <taxon>Bacteria</taxon>
        <taxon>Pseudomonadati</taxon>
        <taxon>Myxococcota</taxon>
        <taxon>Myxococcia</taxon>
        <taxon>Myxococcales</taxon>
        <taxon>Cystobacterineae</taxon>
        <taxon>Archangiaceae</taxon>
        <taxon>Archangium</taxon>
    </lineage>
</organism>
<feature type="domain" description="LD-carboxypeptidase N-terminal" evidence="6">
    <location>
        <begin position="19"/>
        <end position="131"/>
    </location>
</feature>
<dbReference type="PIRSF" id="PIRSF028757">
    <property type="entry name" value="LD-carboxypeptidase"/>
    <property type="match status" value="1"/>
</dbReference>
<evidence type="ECO:0000313" key="9">
    <source>
        <dbReference type="Proteomes" id="UP001611383"/>
    </source>
</evidence>
<evidence type="ECO:0000256" key="3">
    <source>
        <dbReference type="ARBA" id="ARBA00022670"/>
    </source>
</evidence>
<keyword evidence="4" id="KW-0378">Hydrolase</keyword>
<dbReference type="InterPro" id="IPR040921">
    <property type="entry name" value="Peptidase_S66C"/>
</dbReference>
<dbReference type="PANTHER" id="PTHR30237:SF2">
    <property type="entry name" value="MUREIN TETRAPEPTIDE CARBOXYPEPTIDASE"/>
    <property type="match status" value="1"/>
</dbReference>
<sequence length="303" mass="32935">MKAPVRWLKPLPLRPRDTVHVIAPAGPFDRPSFEVGLGVIGQRYSPVFRPDLYESWRYLAGTDARRTEEFSRALVDRDARAIFCARGGYGSMRLLPSLPLADMAPTALVGFSDLTAVHLPLQGLGRVTIHGPVLTHLGKQPPEVQEYLFRLLESSEPPPPLQGKATYVPGVVEGPLLGGNLSVLSRLLGTPYMPPLDGAILLLEDVGERPYRLDRIWTHLMLAGVFNRVRGIVLGDFTDCEQRDASYSSADVLRSLAEEAGVPCAAGFPIGHDIPNYPVALGTQVRLDAGAARLTFLEGAVQA</sequence>
<dbReference type="Pfam" id="PF17676">
    <property type="entry name" value="Peptidase_S66C"/>
    <property type="match status" value="1"/>
</dbReference>
<name>A0ABY9X2N3_9BACT</name>
<keyword evidence="9" id="KW-1185">Reference proteome</keyword>
<dbReference type="InterPro" id="IPR027461">
    <property type="entry name" value="Carboxypeptidase_A_C_sf"/>
</dbReference>
<dbReference type="InterPro" id="IPR029062">
    <property type="entry name" value="Class_I_gatase-like"/>
</dbReference>
<accession>A0ABY9X2N3</accession>
<evidence type="ECO:0000256" key="2">
    <source>
        <dbReference type="ARBA" id="ARBA00022645"/>
    </source>
</evidence>
<keyword evidence="3" id="KW-0645">Protease</keyword>
<keyword evidence="5" id="KW-0720">Serine protease</keyword>
<evidence type="ECO:0000259" key="7">
    <source>
        <dbReference type="Pfam" id="PF17676"/>
    </source>
</evidence>
<dbReference type="InterPro" id="IPR027478">
    <property type="entry name" value="LdcA_N"/>
</dbReference>
<dbReference type="SUPFAM" id="SSF52317">
    <property type="entry name" value="Class I glutamine amidotransferase-like"/>
    <property type="match status" value="1"/>
</dbReference>
<gene>
    <name evidence="8" type="ORF">F0U60_40020</name>
</gene>
<proteinExistence type="inferred from homology"/>
<dbReference type="InterPro" id="IPR003507">
    <property type="entry name" value="S66_fam"/>
</dbReference>
<dbReference type="PANTHER" id="PTHR30237">
    <property type="entry name" value="MURAMOYLTETRAPEPTIDE CARBOXYPEPTIDASE"/>
    <property type="match status" value="1"/>
</dbReference>
<dbReference type="EMBL" id="CP043494">
    <property type="protein sequence ID" value="WNG49623.1"/>
    <property type="molecule type" value="Genomic_DNA"/>
</dbReference>
<dbReference type="Proteomes" id="UP001611383">
    <property type="component" value="Chromosome"/>
</dbReference>
<dbReference type="SUPFAM" id="SSF141986">
    <property type="entry name" value="LD-carboxypeptidase A C-terminal domain-like"/>
    <property type="match status" value="1"/>
</dbReference>
<comment type="similarity">
    <text evidence="1">Belongs to the peptidase S66 family.</text>
</comment>
<dbReference type="RefSeq" id="WP_395807730.1">
    <property type="nucleotide sequence ID" value="NZ_CP043494.1"/>
</dbReference>
<evidence type="ECO:0000256" key="5">
    <source>
        <dbReference type="ARBA" id="ARBA00022825"/>
    </source>
</evidence>
<feature type="domain" description="LD-carboxypeptidase C-terminal" evidence="7">
    <location>
        <begin position="173"/>
        <end position="287"/>
    </location>
</feature>
<dbReference type="Pfam" id="PF02016">
    <property type="entry name" value="Peptidase_S66"/>
    <property type="match status" value="1"/>
</dbReference>
<reference evidence="8 9" key="1">
    <citation type="submission" date="2019-08" db="EMBL/GenBank/DDBJ databases">
        <title>Archangium and Cystobacter genomes.</title>
        <authorList>
            <person name="Chen I.-C.K."/>
            <person name="Wielgoss S."/>
        </authorList>
    </citation>
    <scope>NUCLEOTIDE SEQUENCE [LARGE SCALE GENOMIC DNA]</scope>
    <source>
        <strain evidence="8 9">Cbm 6</strain>
    </source>
</reference>
<evidence type="ECO:0000259" key="6">
    <source>
        <dbReference type="Pfam" id="PF02016"/>
    </source>
</evidence>
<protein>
    <submittedName>
        <fullName evidence="8">LD-carboxypeptidase</fullName>
    </submittedName>
</protein>
<keyword evidence="2" id="KW-0121">Carboxypeptidase</keyword>
<dbReference type="Gene3D" id="3.50.30.60">
    <property type="entry name" value="LD-carboxypeptidase A C-terminal domain-like"/>
    <property type="match status" value="1"/>
</dbReference>